<name>A0ABU1QXT9_9BACT</name>
<dbReference type="Gene3D" id="3.30.420.40">
    <property type="match status" value="2"/>
</dbReference>
<dbReference type="GO" id="GO:0008776">
    <property type="term" value="F:acetate kinase activity"/>
    <property type="evidence" value="ECO:0007669"/>
    <property type="project" value="UniProtKB-EC"/>
</dbReference>
<keyword evidence="7 8" id="KW-0460">Magnesium</keyword>
<comment type="catalytic activity">
    <reaction evidence="8">
        <text>acetate + ATP = acetyl phosphate + ADP</text>
        <dbReference type="Rhea" id="RHEA:11352"/>
        <dbReference type="ChEBI" id="CHEBI:22191"/>
        <dbReference type="ChEBI" id="CHEBI:30089"/>
        <dbReference type="ChEBI" id="CHEBI:30616"/>
        <dbReference type="ChEBI" id="CHEBI:456216"/>
        <dbReference type="EC" id="2.7.2.1"/>
    </reaction>
</comment>
<protein>
    <recommendedName>
        <fullName evidence="8">Acetate kinase</fullName>
        <ecNumber evidence="8">2.7.2.1</ecNumber>
    </recommendedName>
    <alternativeName>
        <fullName evidence="8">Acetokinase</fullName>
    </alternativeName>
</protein>
<evidence type="ECO:0000256" key="2">
    <source>
        <dbReference type="ARBA" id="ARBA00022679"/>
    </source>
</evidence>
<comment type="subcellular location">
    <subcellularLocation>
        <location evidence="8">Cytoplasm</location>
    </subcellularLocation>
</comment>
<sequence length="386" mass="41510">MILVINCGSSSIRFGVYNMDADRLLKGKIDHIGSEESSMRVEGAYAFEGRVRLGNAGEAAGYIVLYLEQAGLLSAIRAVGHRIVHGRNRKQAVLIYDAVRAELEGNRLLAPVHMLAALTIIDSMRRLLPGKLHVACFDTAFHTDLPEVARMMPLPRHLIQKGIVRYGFHGLSCTYLLRAFEERAGEKAASGRLIIAHLGSGASMTAVKGMKSVDTTMGFTPEGGLMMGTRPGDMDPGILTYLTRAEGLGLAELEQLIQAECGLLGVSATTADMGRLLKAGRQDTRAKQAVDLFCYRAQKALCGLCGALGGLDAVIFSGGIGENFPQIRAQICKGLGFLGISLDETGNMENAFRISRPSASTQVYVIPTDEERIIAEQTLNVIANAN</sequence>
<dbReference type="InterPro" id="IPR000890">
    <property type="entry name" value="Aliphatic_acid_kin_short-chain"/>
</dbReference>
<dbReference type="InterPro" id="IPR004372">
    <property type="entry name" value="Ac/propionate_kinase"/>
</dbReference>
<dbReference type="Proteomes" id="UP001264980">
    <property type="component" value="Unassembled WGS sequence"/>
</dbReference>
<evidence type="ECO:0000256" key="3">
    <source>
        <dbReference type="ARBA" id="ARBA00022723"/>
    </source>
</evidence>
<dbReference type="EC" id="2.7.2.1" evidence="8"/>
<evidence type="ECO:0000256" key="8">
    <source>
        <dbReference type="HAMAP-Rule" id="MF_00020"/>
    </source>
</evidence>
<organism evidence="10 11">
    <name type="scientific">Dyadobacter fermentans</name>
    <dbReference type="NCBI Taxonomy" id="94254"/>
    <lineage>
        <taxon>Bacteria</taxon>
        <taxon>Pseudomonadati</taxon>
        <taxon>Bacteroidota</taxon>
        <taxon>Cytophagia</taxon>
        <taxon>Cytophagales</taxon>
        <taxon>Spirosomataceae</taxon>
        <taxon>Dyadobacter</taxon>
    </lineage>
</organism>
<dbReference type="RefSeq" id="WP_309984351.1">
    <property type="nucleotide sequence ID" value="NZ_JAVDTI010000003.1"/>
</dbReference>
<comment type="function">
    <text evidence="8">Catalyzes the formation of acetyl phosphate from acetate and ATP. Can also catalyze the reverse reaction.</text>
</comment>
<dbReference type="EMBL" id="JAVDTI010000003">
    <property type="protein sequence ID" value="MDR6805966.1"/>
    <property type="molecule type" value="Genomic_DNA"/>
</dbReference>
<dbReference type="InterPro" id="IPR043129">
    <property type="entry name" value="ATPase_NBD"/>
</dbReference>
<evidence type="ECO:0000256" key="5">
    <source>
        <dbReference type="ARBA" id="ARBA00022777"/>
    </source>
</evidence>
<dbReference type="NCBIfam" id="TIGR00016">
    <property type="entry name" value="ackA"/>
    <property type="match status" value="1"/>
</dbReference>
<feature type="binding site" evidence="8">
    <location>
        <begin position="197"/>
        <end position="201"/>
    </location>
    <ligand>
        <name>ATP</name>
        <dbReference type="ChEBI" id="CHEBI:30616"/>
    </ligand>
</feature>
<dbReference type="Pfam" id="PF00871">
    <property type="entry name" value="Acetate_kinase"/>
    <property type="match status" value="1"/>
</dbReference>
<feature type="site" description="Transition state stabilizer" evidence="8">
    <location>
        <position position="169"/>
    </location>
</feature>
<evidence type="ECO:0000256" key="6">
    <source>
        <dbReference type="ARBA" id="ARBA00022840"/>
    </source>
</evidence>
<gene>
    <name evidence="8" type="primary">ackA</name>
    <name evidence="10" type="ORF">J2W84_003014</name>
</gene>
<comment type="cofactor">
    <cofactor evidence="8">
        <name>Mg(2+)</name>
        <dbReference type="ChEBI" id="CHEBI:18420"/>
    </cofactor>
    <cofactor evidence="8">
        <name>Mn(2+)</name>
        <dbReference type="ChEBI" id="CHEBI:29035"/>
    </cofactor>
    <text evidence="8">Mg(2+). Can also accept Mn(2+).</text>
</comment>
<evidence type="ECO:0000256" key="4">
    <source>
        <dbReference type="ARBA" id="ARBA00022741"/>
    </source>
</evidence>
<comment type="pathway">
    <text evidence="8">Metabolic intermediate biosynthesis; acetyl-CoA biosynthesis; acetyl-CoA from acetate: step 1/2.</text>
</comment>
<dbReference type="PIRSF" id="PIRSF000722">
    <property type="entry name" value="Acetate_prop_kin"/>
    <property type="match status" value="1"/>
</dbReference>
<feature type="active site" description="Proton donor/acceptor" evidence="8">
    <location>
        <position position="138"/>
    </location>
</feature>
<evidence type="ECO:0000313" key="10">
    <source>
        <dbReference type="EMBL" id="MDR6805966.1"/>
    </source>
</evidence>
<dbReference type="PANTHER" id="PTHR21060:SF21">
    <property type="entry name" value="ACETATE KINASE"/>
    <property type="match status" value="1"/>
</dbReference>
<proteinExistence type="inferred from homology"/>
<comment type="similarity">
    <text evidence="8 9">Belongs to the acetokinase family.</text>
</comment>
<keyword evidence="6 8" id="KW-0067">ATP-binding</keyword>
<feature type="binding site" evidence="8">
    <location>
        <position position="6"/>
    </location>
    <ligand>
        <name>Mg(2+)</name>
        <dbReference type="ChEBI" id="CHEBI:18420"/>
    </ligand>
</feature>
<evidence type="ECO:0000256" key="1">
    <source>
        <dbReference type="ARBA" id="ARBA00022490"/>
    </source>
</evidence>
<keyword evidence="3 8" id="KW-0479">Metal-binding</keyword>
<feature type="binding site" evidence="8">
    <location>
        <position position="370"/>
    </location>
    <ligand>
        <name>Mg(2+)</name>
        <dbReference type="ChEBI" id="CHEBI:18420"/>
    </ligand>
</feature>
<dbReference type="PRINTS" id="PR00471">
    <property type="entry name" value="ACETATEKNASE"/>
</dbReference>
<dbReference type="HAMAP" id="MF_00020">
    <property type="entry name" value="Acetate_kinase"/>
    <property type="match status" value="1"/>
</dbReference>
<reference evidence="10 11" key="1">
    <citation type="submission" date="2023-07" db="EMBL/GenBank/DDBJ databases">
        <title>Sorghum-associated microbial communities from plants grown in Nebraska, USA.</title>
        <authorList>
            <person name="Schachtman D."/>
        </authorList>
    </citation>
    <scope>NUCLEOTIDE SEQUENCE [LARGE SCALE GENOMIC DNA]</scope>
    <source>
        <strain evidence="10 11">BE57</strain>
    </source>
</reference>
<keyword evidence="2 8" id="KW-0808">Transferase</keyword>
<accession>A0ABU1QXT9</accession>
<dbReference type="SUPFAM" id="SSF53067">
    <property type="entry name" value="Actin-like ATPase domain"/>
    <property type="match status" value="2"/>
</dbReference>
<evidence type="ECO:0000313" key="11">
    <source>
        <dbReference type="Proteomes" id="UP001264980"/>
    </source>
</evidence>
<evidence type="ECO:0000256" key="7">
    <source>
        <dbReference type="ARBA" id="ARBA00022842"/>
    </source>
</evidence>
<feature type="binding site" evidence="8">
    <location>
        <position position="82"/>
    </location>
    <ligand>
        <name>substrate</name>
    </ligand>
</feature>
<keyword evidence="5 8" id="KW-0418">Kinase</keyword>
<comment type="subunit">
    <text evidence="8">Homodimer.</text>
</comment>
<comment type="caution">
    <text evidence="10">The sequence shown here is derived from an EMBL/GenBank/DDBJ whole genome shotgun (WGS) entry which is preliminary data.</text>
</comment>
<feature type="binding site" evidence="8">
    <location>
        <begin position="319"/>
        <end position="323"/>
    </location>
    <ligand>
        <name>ATP</name>
        <dbReference type="ChEBI" id="CHEBI:30616"/>
    </ligand>
</feature>
<evidence type="ECO:0000256" key="9">
    <source>
        <dbReference type="RuleBase" id="RU003835"/>
    </source>
</evidence>
<keyword evidence="11" id="KW-1185">Reference proteome</keyword>
<comment type="caution">
    <text evidence="8">Lacks conserved residue(s) required for the propagation of feature annotation.</text>
</comment>
<keyword evidence="1 8" id="KW-0963">Cytoplasm</keyword>
<keyword evidence="4 8" id="KW-0547">Nucleotide-binding</keyword>
<dbReference type="PANTHER" id="PTHR21060">
    <property type="entry name" value="ACETATE KINASE"/>
    <property type="match status" value="1"/>
</dbReference>
<feature type="site" description="Transition state stabilizer" evidence="8">
    <location>
        <position position="230"/>
    </location>
</feature>